<reference evidence="1 2" key="2">
    <citation type="journal article" date="2010" name="Nucleic Acids Res.">
        <title>BeetleBase in 2010: revisions to provide comprehensive genomic information for Tribolium castaneum.</title>
        <authorList>
            <person name="Kim H.S."/>
            <person name="Murphy T."/>
            <person name="Xia J."/>
            <person name="Caragea D."/>
            <person name="Park Y."/>
            <person name="Beeman R.W."/>
            <person name="Lorenzen M.D."/>
            <person name="Butcher S."/>
            <person name="Manak J.R."/>
            <person name="Brown S.J."/>
        </authorList>
    </citation>
    <scope>GENOME REANNOTATION</scope>
    <source>
        <strain evidence="1 2">Georgia GA2</strain>
    </source>
</reference>
<dbReference type="Proteomes" id="UP000007266">
    <property type="component" value="Linkage group 2"/>
</dbReference>
<sequence>MLPTLESLRCECTQTAVRYSDTICPSRLRRNAPLITYQEIPETNTAIKGQLADNRQIYIEWQRRNRSLPSTTVPKTIPIFA</sequence>
<accession>D6WAP1</accession>
<proteinExistence type="predicted"/>
<reference evidence="1 2" key="1">
    <citation type="journal article" date="2008" name="Nature">
        <title>The genome of the model beetle and pest Tribolium castaneum.</title>
        <authorList>
            <consortium name="Tribolium Genome Sequencing Consortium"/>
            <person name="Richards S."/>
            <person name="Gibbs R.A."/>
            <person name="Weinstock G.M."/>
            <person name="Brown S.J."/>
            <person name="Denell R."/>
            <person name="Beeman R.W."/>
            <person name="Gibbs R."/>
            <person name="Beeman R.W."/>
            <person name="Brown S.J."/>
            <person name="Bucher G."/>
            <person name="Friedrich M."/>
            <person name="Grimmelikhuijzen C.J."/>
            <person name="Klingler M."/>
            <person name="Lorenzen M."/>
            <person name="Richards S."/>
            <person name="Roth S."/>
            <person name="Schroder R."/>
            <person name="Tautz D."/>
            <person name="Zdobnov E.M."/>
            <person name="Muzny D."/>
            <person name="Gibbs R.A."/>
            <person name="Weinstock G.M."/>
            <person name="Attaway T."/>
            <person name="Bell S."/>
            <person name="Buhay C.J."/>
            <person name="Chandrabose M.N."/>
            <person name="Chavez D."/>
            <person name="Clerk-Blankenburg K.P."/>
            <person name="Cree A."/>
            <person name="Dao M."/>
            <person name="Davis C."/>
            <person name="Chacko J."/>
            <person name="Dinh H."/>
            <person name="Dugan-Rocha S."/>
            <person name="Fowler G."/>
            <person name="Garner T.T."/>
            <person name="Garnes J."/>
            <person name="Gnirke A."/>
            <person name="Hawes A."/>
            <person name="Hernandez J."/>
            <person name="Hines S."/>
            <person name="Holder M."/>
            <person name="Hume J."/>
            <person name="Jhangiani S.N."/>
            <person name="Joshi V."/>
            <person name="Khan Z.M."/>
            <person name="Jackson L."/>
            <person name="Kovar C."/>
            <person name="Kowis A."/>
            <person name="Lee S."/>
            <person name="Lewis L.R."/>
            <person name="Margolis J."/>
            <person name="Morgan M."/>
            <person name="Nazareth L.V."/>
            <person name="Nguyen N."/>
            <person name="Okwuonu G."/>
            <person name="Parker D."/>
            <person name="Richards S."/>
            <person name="Ruiz S.J."/>
            <person name="Santibanez J."/>
            <person name="Savard J."/>
            <person name="Scherer S.E."/>
            <person name="Schneider B."/>
            <person name="Sodergren E."/>
            <person name="Tautz D."/>
            <person name="Vattahil S."/>
            <person name="Villasana D."/>
            <person name="White C.S."/>
            <person name="Wright R."/>
            <person name="Park Y."/>
            <person name="Beeman R.W."/>
            <person name="Lord J."/>
            <person name="Oppert B."/>
            <person name="Lorenzen M."/>
            <person name="Brown S."/>
            <person name="Wang L."/>
            <person name="Savard J."/>
            <person name="Tautz D."/>
            <person name="Richards S."/>
            <person name="Weinstock G."/>
            <person name="Gibbs R.A."/>
            <person name="Liu Y."/>
            <person name="Worley K."/>
            <person name="Weinstock G."/>
            <person name="Elsik C.G."/>
            <person name="Reese J.T."/>
            <person name="Elhaik E."/>
            <person name="Landan G."/>
            <person name="Graur D."/>
            <person name="Arensburger P."/>
            <person name="Atkinson P."/>
            <person name="Beeman R.W."/>
            <person name="Beidler J."/>
            <person name="Brown S.J."/>
            <person name="Demuth J.P."/>
            <person name="Drury D.W."/>
            <person name="Du Y.Z."/>
            <person name="Fujiwara H."/>
            <person name="Lorenzen M."/>
            <person name="Maselli V."/>
            <person name="Osanai M."/>
            <person name="Park Y."/>
            <person name="Robertson H.M."/>
            <person name="Tu Z."/>
            <person name="Wang J.J."/>
            <person name="Wang S."/>
            <person name="Richards S."/>
            <person name="Song H."/>
            <person name="Zhang L."/>
            <person name="Sodergren E."/>
            <person name="Werner D."/>
            <person name="Stanke M."/>
            <person name="Morgenstern B."/>
            <person name="Solovyev V."/>
            <person name="Kosarev P."/>
            <person name="Brown G."/>
            <person name="Chen H.C."/>
            <person name="Ermolaeva O."/>
            <person name="Hlavina W."/>
            <person name="Kapustin Y."/>
            <person name="Kiryutin B."/>
            <person name="Kitts P."/>
            <person name="Maglott D."/>
            <person name="Pruitt K."/>
            <person name="Sapojnikov V."/>
            <person name="Souvorov A."/>
            <person name="Mackey A.J."/>
            <person name="Waterhouse R.M."/>
            <person name="Wyder S."/>
            <person name="Zdobnov E.M."/>
            <person name="Zdobnov E.M."/>
            <person name="Wyder S."/>
            <person name="Kriventseva E.V."/>
            <person name="Kadowaki T."/>
            <person name="Bork P."/>
            <person name="Aranda M."/>
            <person name="Bao R."/>
            <person name="Beermann A."/>
            <person name="Berns N."/>
            <person name="Bolognesi R."/>
            <person name="Bonneton F."/>
            <person name="Bopp D."/>
            <person name="Brown S.J."/>
            <person name="Bucher G."/>
            <person name="Butts T."/>
            <person name="Chaumot A."/>
            <person name="Denell R.E."/>
            <person name="Ferrier D.E."/>
            <person name="Friedrich M."/>
            <person name="Gordon C.M."/>
            <person name="Jindra M."/>
            <person name="Klingler M."/>
            <person name="Lan Q."/>
            <person name="Lattorff H.M."/>
            <person name="Laudet V."/>
            <person name="von Levetsow C."/>
            <person name="Liu Z."/>
            <person name="Lutz R."/>
            <person name="Lynch J.A."/>
            <person name="da Fonseca R.N."/>
            <person name="Posnien N."/>
            <person name="Reuter R."/>
            <person name="Roth S."/>
            <person name="Savard J."/>
            <person name="Schinko J.B."/>
            <person name="Schmitt C."/>
            <person name="Schoppmeier M."/>
            <person name="Schroder R."/>
            <person name="Shippy T.D."/>
            <person name="Simonnet F."/>
            <person name="Marques-Souza H."/>
            <person name="Tautz D."/>
            <person name="Tomoyasu Y."/>
            <person name="Trauner J."/>
            <person name="Van der Zee M."/>
            <person name="Vervoort M."/>
            <person name="Wittkopp N."/>
            <person name="Wimmer E.A."/>
            <person name="Yang X."/>
            <person name="Jones A.K."/>
            <person name="Sattelle D.B."/>
            <person name="Ebert P.R."/>
            <person name="Nelson D."/>
            <person name="Scott J.G."/>
            <person name="Beeman R.W."/>
            <person name="Muthukrishnan S."/>
            <person name="Kramer K.J."/>
            <person name="Arakane Y."/>
            <person name="Beeman R.W."/>
            <person name="Zhu Q."/>
            <person name="Hogenkamp D."/>
            <person name="Dixit R."/>
            <person name="Oppert B."/>
            <person name="Jiang H."/>
            <person name="Zou Z."/>
            <person name="Marshall J."/>
            <person name="Elpidina E."/>
            <person name="Vinokurov K."/>
            <person name="Oppert C."/>
            <person name="Zou Z."/>
            <person name="Evans J."/>
            <person name="Lu Z."/>
            <person name="Zhao P."/>
            <person name="Sumathipala N."/>
            <person name="Altincicek B."/>
            <person name="Vilcinskas A."/>
            <person name="Williams M."/>
            <person name="Hultmark D."/>
            <person name="Hetru C."/>
            <person name="Jiang H."/>
            <person name="Grimmelikhuijzen C.J."/>
            <person name="Hauser F."/>
            <person name="Cazzamali G."/>
            <person name="Williamson M."/>
            <person name="Park Y."/>
            <person name="Li B."/>
            <person name="Tanaka Y."/>
            <person name="Predel R."/>
            <person name="Neupert S."/>
            <person name="Schachtner J."/>
            <person name="Verleyen P."/>
            <person name="Raible F."/>
            <person name="Bork P."/>
            <person name="Friedrich M."/>
            <person name="Walden K.K."/>
            <person name="Robertson H.M."/>
            <person name="Angeli S."/>
            <person name="Foret S."/>
            <person name="Bucher G."/>
            <person name="Schuetz S."/>
            <person name="Maleszka R."/>
            <person name="Wimmer E.A."/>
            <person name="Beeman R.W."/>
            <person name="Lorenzen M."/>
            <person name="Tomoyasu Y."/>
            <person name="Miller S.C."/>
            <person name="Grossmann D."/>
            <person name="Bucher G."/>
        </authorList>
    </citation>
    <scope>NUCLEOTIDE SEQUENCE [LARGE SCALE GENOMIC DNA]</scope>
    <source>
        <strain evidence="1 2">Georgia GA2</strain>
    </source>
</reference>
<dbReference type="AlphaFoldDB" id="D6WAP1"/>
<dbReference type="HOGENOM" id="CLU_2576954_0_0_1"/>
<evidence type="ECO:0000313" key="1">
    <source>
        <dbReference type="EMBL" id="EEZ98661.1"/>
    </source>
</evidence>
<keyword evidence="2" id="KW-1185">Reference proteome</keyword>
<dbReference type="EMBL" id="KQ971312">
    <property type="protein sequence ID" value="EEZ98661.1"/>
    <property type="molecule type" value="Genomic_DNA"/>
</dbReference>
<organism evidence="1 2">
    <name type="scientific">Tribolium castaneum</name>
    <name type="common">Red flour beetle</name>
    <dbReference type="NCBI Taxonomy" id="7070"/>
    <lineage>
        <taxon>Eukaryota</taxon>
        <taxon>Metazoa</taxon>
        <taxon>Ecdysozoa</taxon>
        <taxon>Arthropoda</taxon>
        <taxon>Hexapoda</taxon>
        <taxon>Insecta</taxon>
        <taxon>Pterygota</taxon>
        <taxon>Neoptera</taxon>
        <taxon>Endopterygota</taxon>
        <taxon>Coleoptera</taxon>
        <taxon>Polyphaga</taxon>
        <taxon>Cucujiformia</taxon>
        <taxon>Tenebrionidae</taxon>
        <taxon>Tenebrionidae incertae sedis</taxon>
        <taxon>Tribolium</taxon>
    </lineage>
</organism>
<name>D6WAP1_TRICA</name>
<evidence type="ECO:0000313" key="2">
    <source>
        <dbReference type="Proteomes" id="UP000007266"/>
    </source>
</evidence>
<protein>
    <submittedName>
        <fullName evidence="1">Uncharacterized protein</fullName>
    </submittedName>
</protein>
<gene>
    <name evidence="1" type="primary">GLEAN_01191</name>
    <name evidence="1" type="ORF">TcasGA2_TC001191</name>
</gene>